<dbReference type="InterPro" id="IPR058530">
    <property type="entry name" value="Baseplate_J-like_C"/>
</dbReference>
<dbReference type="Proteomes" id="UP001300604">
    <property type="component" value="Chromosome"/>
</dbReference>
<dbReference type="AlphaFoldDB" id="A0AA97DDG9"/>
<feature type="domain" description="Baseplate J-like C-terminal" evidence="4">
    <location>
        <begin position="286"/>
        <end position="367"/>
    </location>
</feature>
<evidence type="ECO:0000259" key="4">
    <source>
        <dbReference type="Pfam" id="PF26079"/>
    </source>
</evidence>
<dbReference type="Pfam" id="PF04865">
    <property type="entry name" value="Baseplate_J"/>
    <property type="match status" value="1"/>
</dbReference>
<sequence>MSDFTAPSFLTEDQDTIMERMRERFPADIDTSAGGFVWDLLRPTAVEESRFMNFDLVNALQIVFPQFASEQWLDYHAENRGIERKAAQPSTGKVTITGKPGTVVAAGSLFSTTSVGDSLSVDFAVTQDVTIPETGTAEAAVKCTQTGLSGNVQAGTVVLKDSSLSGVTAVTNEAAFTGGTEIEDDESLRARILYIDRTQGLSYVGSVSDYKRWALTVPGTGSATIISAQDDTGLVKIVLTDSNGAPATEELCTSVYNYIMHPDDPASRLAPINANISVVPPEEVQVTIAATVELESGNLDTVKEHFESVLLPYFGEVPNDGEIRYTKIASLLSDTPGVHDFKSLSINGKAENIPVTAMATPVLKEIDFDGGDV</sequence>
<feature type="domain" description="Baseplate J-like central" evidence="3">
    <location>
        <begin position="203"/>
        <end position="280"/>
    </location>
</feature>
<evidence type="ECO:0000259" key="3">
    <source>
        <dbReference type="Pfam" id="PF26078"/>
    </source>
</evidence>
<feature type="domain" description="Baseplate protein J-like barrel" evidence="2">
    <location>
        <begin position="94"/>
        <end position="179"/>
    </location>
</feature>
<dbReference type="PANTHER" id="PTHR37829">
    <property type="entry name" value="PHAGE-LIKE ELEMENT PBSX PROTEIN XKDT"/>
    <property type="match status" value="1"/>
</dbReference>
<dbReference type="EMBL" id="CP135996">
    <property type="protein sequence ID" value="WOC33488.1"/>
    <property type="molecule type" value="Genomic_DNA"/>
</dbReference>
<dbReference type="RefSeq" id="WP_275846586.1">
    <property type="nucleotide sequence ID" value="NZ_CP135996.1"/>
</dbReference>
<reference evidence="5" key="2">
    <citation type="submission" date="2024-06" db="EMBL/GenBank/DDBJ databases">
        <title>Caproicibacterium argilliputei sp. nov, a novel caproic acid producing anaerobic bacterium isolated from pit mud.</title>
        <authorList>
            <person name="Xia S."/>
        </authorList>
    </citation>
    <scope>NUCLEOTIDE SEQUENCE</scope>
    <source>
        <strain evidence="5">ZCY20-5</strain>
    </source>
</reference>
<evidence type="ECO:0000313" key="6">
    <source>
        <dbReference type="Proteomes" id="UP001300604"/>
    </source>
</evidence>
<evidence type="ECO:0000259" key="2">
    <source>
        <dbReference type="Pfam" id="PF04865"/>
    </source>
</evidence>
<dbReference type="KEGG" id="carl:PXC00_06370"/>
<dbReference type="InterPro" id="IPR058531">
    <property type="entry name" value="Baseplate_J_M"/>
</dbReference>
<evidence type="ECO:0000313" key="5">
    <source>
        <dbReference type="EMBL" id="WOC33488.1"/>
    </source>
</evidence>
<dbReference type="Pfam" id="PF26078">
    <property type="entry name" value="Baseplate_J_M"/>
    <property type="match status" value="1"/>
</dbReference>
<organism evidence="5 6">
    <name type="scientific">Caproicibacterium argilliputei</name>
    <dbReference type="NCBI Taxonomy" id="3030016"/>
    <lineage>
        <taxon>Bacteria</taxon>
        <taxon>Bacillati</taxon>
        <taxon>Bacillota</taxon>
        <taxon>Clostridia</taxon>
        <taxon>Eubacteriales</taxon>
        <taxon>Oscillospiraceae</taxon>
        <taxon>Caproicibacterium</taxon>
    </lineage>
</organism>
<dbReference type="InterPro" id="IPR006949">
    <property type="entry name" value="Barrel_Baseplate_J-like"/>
</dbReference>
<name>A0AA97DDG9_9FIRM</name>
<comment type="similarity">
    <text evidence="1">Belongs to the Mu gp47/PBSX XkdT family.</text>
</comment>
<gene>
    <name evidence="5" type="ORF">PXC00_06370</name>
</gene>
<dbReference type="InterPro" id="IPR052399">
    <property type="entry name" value="Phage_Baseplate_Assmbl_Protein"/>
</dbReference>
<evidence type="ECO:0000256" key="1">
    <source>
        <dbReference type="ARBA" id="ARBA00038087"/>
    </source>
</evidence>
<proteinExistence type="inferred from homology"/>
<protein>
    <submittedName>
        <fullName evidence="5">Baseplate J/gp47 family protein</fullName>
    </submittedName>
</protein>
<accession>A0AA97DDG9</accession>
<reference evidence="5" key="1">
    <citation type="submission" date="2023-09" db="EMBL/GenBank/DDBJ databases">
        <authorList>
            <person name="Zeng C."/>
        </authorList>
    </citation>
    <scope>NUCLEOTIDE SEQUENCE</scope>
    <source>
        <strain evidence="5">ZCY20-5</strain>
    </source>
</reference>
<keyword evidence="6" id="KW-1185">Reference proteome</keyword>
<dbReference type="Pfam" id="PF26079">
    <property type="entry name" value="Baseplate_J_C"/>
    <property type="match status" value="1"/>
</dbReference>
<dbReference type="PANTHER" id="PTHR37829:SF3">
    <property type="entry name" value="PROTEIN JAYE-RELATED"/>
    <property type="match status" value="1"/>
</dbReference>